<evidence type="ECO:0000256" key="1">
    <source>
        <dbReference type="ARBA" id="ARBA00004413"/>
    </source>
</evidence>
<dbReference type="PROSITE" id="PS50893">
    <property type="entry name" value="ABC_TRANSPORTER_2"/>
    <property type="match status" value="1"/>
</dbReference>
<dbReference type="InterPro" id="IPR017871">
    <property type="entry name" value="ABC_transporter-like_CS"/>
</dbReference>
<dbReference type="SUPFAM" id="SSF52540">
    <property type="entry name" value="P-loop containing nucleoside triphosphate hydrolases"/>
    <property type="match status" value="1"/>
</dbReference>
<keyword evidence="4 7" id="KW-0067">ATP-binding</keyword>
<dbReference type="KEGG" id="bacg:D2962_05005"/>
<dbReference type="InterPro" id="IPR003439">
    <property type="entry name" value="ABC_transporter-like_ATP-bd"/>
</dbReference>
<dbReference type="InterPro" id="IPR025302">
    <property type="entry name" value="DrrA1/2-like_C"/>
</dbReference>
<dbReference type="Pfam" id="PF00005">
    <property type="entry name" value="ABC_tran"/>
    <property type="match status" value="1"/>
</dbReference>
<proteinExistence type="inferred from homology"/>
<evidence type="ECO:0000256" key="4">
    <source>
        <dbReference type="ARBA" id="ARBA00022840"/>
    </source>
</evidence>
<dbReference type="GO" id="GO:0016887">
    <property type="term" value="F:ATP hydrolysis activity"/>
    <property type="evidence" value="ECO:0007669"/>
    <property type="project" value="InterPro"/>
</dbReference>
<evidence type="ECO:0000259" key="6">
    <source>
        <dbReference type="PROSITE" id="PS50893"/>
    </source>
</evidence>
<dbReference type="PANTHER" id="PTHR43582">
    <property type="entry name" value="LINEARMYCIN RESISTANCE ATP-BINDING PROTEIN LNRL"/>
    <property type="match status" value="1"/>
</dbReference>
<protein>
    <submittedName>
        <fullName evidence="7">ATP-binding cassette domain-containing protein</fullName>
    </submittedName>
</protein>
<gene>
    <name evidence="7" type="ORF">D2962_05005</name>
</gene>
<dbReference type="NCBIfam" id="TIGR01188">
    <property type="entry name" value="drrA"/>
    <property type="match status" value="1"/>
</dbReference>
<comment type="subcellular location">
    <subcellularLocation>
        <location evidence="1">Cell membrane</location>
        <topology evidence="1">Peripheral membrane protein</topology>
        <orientation evidence="1">Cytoplasmic side</orientation>
    </subcellularLocation>
</comment>
<evidence type="ECO:0000256" key="2">
    <source>
        <dbReference type="ARBA" id="ARBA00022448"/>
    </source>
</evidence>
<dbReference type="InterPro" id="IPR003593">
    <property type="entry name" value="AAA+_ATPase"/>
</dbReference>
<dbReference type="RefSeq" id="WP_122015740.1">
    <property type="nucleotide sequence ID" value="NZ_CP033169.1"/>
</dbReference>
<dbReference type="GO" id="GO:1900753">
    <property type="term" value="P:doxorubicin transport"/>
    <property type="evidence" value="ECO:0007669"/>
    <property type="project" value="InterPro"/>
</dbReference>
<evidence type="ECO:0000313" key="8">
    <source>
        <dbReference type="Proteomes" id="UP000280960"/>
    </source>
</evidence>
<dbReference type="GO" id="GO:0005524">
    <property type="term" value="F:ATP binding"/>
    <property type="evidence" value="ECO:0007669"/>
    <property type="project" value="UniProtKB-KW"/>
</dbReference>
<dbReference type="InterPro" id="IPR005894">
    <property type="entry name" value="DrrA"/>
</dbReference>
<feature type="domain" description="ABC transporter" evidence="6">
    <location>
        <begin position="2"/>
        <end position="232"/>
    </location>
</feature>
<dbReference type="Pfam" id="PF13732">
    <property type="entry name" value="DrrA1-3_C"/>
    <property type="match status" value="1"/>
</dbReference>
<evidence type="ECO:0000256" key="5">
    <source>
        <dbReference type="ARBA" id="ARBA00049985"/>
    </source>
</evidence>
<dbReference type="EMBL" id="CP033169">
    <property type="protein sequence ID" value="AYO32206.1"/>
    <property type="molecule type" value="Genomic_DNA"/>
</dbReference>
<keyword evidence="8" id="KW-1185">Reference proteome</keyword>
<reference evidence="7 8" key="1">
    <citation type="submission" date="2018-10" db="EMBL/GenBank/DDBJ databases">
        <authorList>
            <person name="Zhang X."/>
        </authorList>
    </citation>
    <scope>NUCLEOTIDE SEQUENCE [LARGE SCALE GENOMIC DNA]</scope>
    <source>
        <strain evidence="7 8">SK-G1</strain>
    </source>
</reference>
<name>A0A3G2R9T8_9FIRM</name>
<dbReference type="Gene3D" id="3.40.50.300">
    <property type="entry name" value="P-loop containing nucleotide triphosphate hydrolases"/>
    <property type="match status" value="1"/>
</dbReference>
<dbReference type="GO" id="GO:0005886">
    <property type="term" value="C:plasma membrane"/>
    <property type="evidence" value="ECO:0007669"/>
    <property type="project" value="UniProtKB-SubCell"/>
</dbReference>
<evidence type="ECO:0000313" key="7">
    <source>
        <dbReference type="EMBL" id="AYO32206.1"/>
    </source>
</evidence>
<sequence length="309" mass="34545">MIEARNIRKVFKDVVAVDGINIYVKKGEILGILGPNGAGKTTAISMIATLLLPDGGDILLQERSILKEPKLMRRILGLVPQDVALYLDLSGRENLEFFGRVYGLSGKALEMRIKKVLEIVGLNGKNREIVKNYSGGMKRRLNIGVALLHDPEILIMDEPTVGIDPQSRNHILETVKGLNEEGKTVIYTSHYMEEVDYLCDRIYIMDYGKIIAEGSPDELKAMISREDVLELKATLFSQEFIEDIRKISGVKHILHDDSTLTLNVEKGKNILSDVFNVAQKYHTTLISVNVKVPTLEDVFLSLTGRGLRD</sequence>
<dbReference type="AlphaFoldDB" id="A0A3G2R9T8"/>
<dbReference type="PROSITE" id="PS00211">
    <property type="entry name" value="ABC_TRANSPORTER_1"/>
    <property type="match status" value="1"/>
</dbReference>
<keyword evidence="2" id="KW-0813">Transport</keyword>
<comment type="similarity">
    <text evidence="5">Belongs to the ABC transporter superfamily. Drug exporter-1 (DrugE1) (TC 3.A.1.105) family.</text>
</comment>
<evidence type="ECO:0000256" key="3">
    <source>
        <dbReference type="ARBA" id="ARBA00022741"/>
    </source>
</evidence>
<dbReference type="GO" id="GO:0043215">
    <property type="term" value="P:daunorubicin transport"/>
    <property type="evidence" value="ECO:0007669"/>
    <property type="project" value="InterPro"/>
</dbReference>
<dbReference type="InterPro" id="IPR027417">
    <property type="entry name" value="P-loop_NTPase"/>
</dbReference>
<accession>A0A3G2R9T8</accession>
<dbReference type="PANTHER" id="PTHR43582:SF2">
    <property type="entry name" value="LINEARMYCIN RESISTANCE ATP-BINDING PROTEIN LNRL"/>
    <property type="match status" value="1"/>
</dbReference>
<dbReference type="Proteomes" id="UP000280960">
    <property type="component" value="Chromosome"/>
</dbReference>
<organism evidence="7 8">
    <name type="scientific">Biomaibacter acetigenes</name>
    <dbReference type="NCBI Taxonomy" id="2316383"/>
    <lineage>
        <taxon>Bacteria</taxon>
        <taxon>Bacillati</taxon>
        <taxon>Bacillota</taxon>
        <taxon>Clostridia</taxon>
        <taxon>Thermosediminibacterales</taxon>
        <taxon>Tepidanaerobacteraceae</taxon>
        <taxon>Biomaibacter</taxon>
    </lineage>
</organism>
<dbReference type="SMART" id="SM00382">
    <property type="entry name" value="AAA"/>
    <property type="match status" value="1"/>
</dbReference>
<keyword evidence="3" id="KW-0547">Nucleotide-binding</keyword>